<name>A0A814WV28_9BILA</name>
<evidence type="ECO:0000313" key="3">
    <source>
        <dbReference type="EMBL" id="CAF1476931.1"/>
    </source>
</evidence>
<comment type="caution">
    <text evidence="2">The sequence shown here is derived from an EMBL/GenBank/DDBJ whole genome shotgun (WGS) entry which is preliminary data.</text>
</comment>
<feature type="compositionally biased region" description="Polar residues" evidence="1">
    <location>
        <begin position="19"/>
        <end position="30"/>
    </location>
</feature>
<evidence type="ECO:0000256" key="1">
    <source>
        <dbReference type="SAM" id="MobiDB-lite"/>
    </source>
</evidence>
<gene>
    <name evidence="2" type="ORF">BJG266_LOCUS27024</name>
    <name evidence="3" type="ORF">QVE165_LOCUS41971</name>
</gene>
<sequence>MATNTENSLDGESVVIDNNEGTNSESSRTTTRIKSTVFVSNNHPLDVIEKGVHGSFVTVNQSKHFGFIKRTMFFREAINKK</sequence>
<feature type="compositionally biased region" description="Polar residues" evidence="1">
    <location>
        <begin position="1"/>
        <end position="10"/>
    </location>
</feature>
<keyword evidence="4" id="KW-1185">Reference proteome</keyword>
<dbReference type="EMBL" id="CAJNOI010000239">
    <property type="protein sequence ID" value="CAF1203166.1"/>
    <property type="molecule type" value="Genomic_DNA"/>
</dbReference>
<dbReference type="Proteomes" id="UP000663877">
    <property type="component" value="Unassembled WGS sequence"/>
</dbReference>
<accession>A0A814WV28</accession>
<dbReference type="OrthoDB" id="10015514at2759"/>
<evidence type="ECO:0000313" key="4">
    <source>
        <dbReference type="Proteomes" id="UP000663832"/>
    </source>
</evidence>
<organism evidence="2 5">
    <name type="scientific">Adineta steineri</name>
    <dbReference type="NCBI Taxonomy" id="433720"/>
    <lineage>
        <taxon>Eukaryota</taxon>
        <taxon>Metazoa</taxon>
        <taxon>Spiralia</taxon>
        <taxon>Gnathifera</taxon>
        <taxon>Rotifera</taxon>
        <taxon>Eurotatoria</taxon>
        <taxon>Bdelloidea</taxon>
        <taxon>Adinetida</taxon>
        <taxon>Adinetidae</taxon>
        <taxon>Adineta</taxon>
    </lineage>
</organism>
<dbReference type="EMBL" id="CAJNOM010000509">
    <property type="protein sequence ID" value="CAF1476931.1"/>
    <property type="molecule type" value="Genomic_DNA"/>
</dbReference>
<protein>
    <submittedName>
        <fullName evidence="2">Uncharacterized protein</fullName>
    </submittedName>
</protein>
<proteinExistence type="predicted"/>
<dbReference type="AlphaFoldDB" id="A0A814WV28"/>
<evidence type="ECO:0000313" key="5">
    <source>
        <dbReference type="Proteomes" id="UP000663877"/>
    </source>
</evidence>
<evidence type="ECO:0000313" key="2">
    <source>
        <dbReference type="EMBL" id="CAF1203166.1"/>
    </source>
</evidence>
<feature type="region of interest" description="Disordered" evidence="1">
    <location>
        <begin position="1"/>
        <end position="30"/>
    </location>
</feature>
<reference evidence="2" key="1">
    <citation type="submission" date="2021-02" db="EMBL/GenBank/DDBJ databases">
        <authorList>
            <person name="Nowell W R."/>
        </authorList>
    </citation>
    <scope>NUCLEOTIDE SEQUENCE</scope>
</reference>
<dbReference type="Proteomes" id="UP000663832">
    <property type="component" value="Unassembled WGS sequence"/>
</dbReference>